<dbReference type="Gene3D" id="3.20.20.370">
    <property type="entry name" value="Glycoside hydrolase/deacetylase"/>
    <property type="match status" value="1"/>
</dbReference>
<proteinExistence type="predicted"/>
<dbReference type="EMBL" id="LNXW01000013">
    <property type="protein sequence ID" value="KTC79836.1"/>
    <property type="molecule type" value="Genomic_DNA"/>
</dbReference>
<dbReference type="PANTHER" id="PTHR43123:SF4">
    <property type="entry name" value="POLYSACCHARIDE DEACETYLASE"/>
    <property type="match status" value="1"/>
</dbReference>
<dbReference type="SUPFAM" id="SSF88713">
    <property type="entry name" value="Glycoside hydrolase/deacetylase"/>
    <property type="match status" value="1"/>
</dbReference>
<dbReference type="Proteomes" id="UP000054921">
    <property type="component" value="Unassembled WGS sequence"/>
</dbReference>
<evidence type="ECO:0000313" key="3">
    <source>
        <dbReference type="EMBL" id="VEB38078.1"/>
    </source>
</evidence>
<dbReference type="PROSITE" id="PS51677">
    <property type="entry name" value="NODB"/>
    <property type="match status" value="1"/>
</dbReference>
<dbReference type="EMBL" id="LR134173">
    <property type="protein sequence ID" value="VEB38078.1"/>
    <property type="molecule type" value="Genomic_DNA"/>
</dbReference>
<protein>
    <submittedName>
        <fullName evidence="2">Polysaccharide deacetylase</fullName>
    </submittedName>
</protein>
<dbReference type="AlphaFoldDB" id="A0A0W0S8A4"/>
<dbReference type="InterPro" id="IPR011330">
    <property type="entry name" value="Glyco_hydro/deAcase_b/a-brl"/>
</dbReference>
<dbReference type="GO" id="GO:0005975">
    <property type="term" value="P:carbohydrate metabolic process"/>
    <property type="evidence" value="ECO:0007669"/>
    <property type="project" value="InterPro"/>
</dbReference>
<evidence type="ECO:0000313" key="5">
    <source>
        <dbReference type="Proteomes" id="UP000277577"/>
    </source>
</evidence>
<dbReference type="GO" id="GO:0016810">
    <property type="term" value="F:hydrolase activity, acting on carbon-nitrogen (but not peptide) bonds"/>
    <property type="evidence" value="ECO:0007669"/>
    <property type="project" value="InterPro"/>
</dbReference>
<evidence type="ECO:0000259" key="1">
    <source>
        <dbReference type="PROSITE" id="PS51677"/>
    </source>
</evidence>
<dbReference type="RefSeq" id="WP_028380300.1">
    <property type="nucleotide sequence ID" value="NZ_CAAAIT010000001.1"/>
</dbReference>
<sequence>MRDLVGYGPEEKNFSWPNKAKIAINFVINYEEGAELCPVNGDAHAETSGADFPFVPKAKGQRNFSVESFYEYGSRVGIWRLLRLFDHYKIPLTFFVSGQALILNPLFANYLADRDHEVAGHGWRWINYTDIPRRVEKKHILLCVETIEKLTGHKPKGWYTGRRSENTRELLLELGGFTYDSDSYADELPYYIDKHLVIPYSLDCNDFRFTTTPGFSCAKQYYDSLMNTFHYLYQEKRLTIMTIGLHPRLSGKPDRCLVLKQFLDHLTQYQDIWITKRIDIAQFWMQTSHP</sequence>
<reference evidence="2 4" key="1">
    <citation type="submission" date="2015-11" db="EMBL/GenBank/DDBJ databases">
        <title>Genomic analysis of 38 Legionella species identifies large and diverse effector repertoires.</title>
        <authorList>
            <person name="Burstein D."/>
            <person name="Amaro F."/>
            <person name="Zusman T."/>
            <person name="Lifshitz Z."/>
            <person name="Cohen O."/>
            <person name="Gilbert J.A."/>
            <person name="Pupko T."/>
            <person name="Shuman H.A."/>
            <person name="Segal G."/>
        </authorList>
    </citation>
    <scope>NUCLEOTIDE SEQUENCE [LARGE SCALE GENOMIC DNA]</scope>
    <source>
        <strain evidence="2 4">ORW</strain>
    </source>
</reference>
<gene>
    <name evidence="2" type="ORF">Lche_1856</name>
    <name evidence="3" type="ORF">NCTC11976_02542</name>
</gene>
<evidence type="ECO:0000313" key="2">
    <source>
        <dbReference type="EMBL" id="KTC79836.1"/>
    </source>
</evidence>
<evidence type="ECO:0000313" key="4">
    <source>
        <dbReference type="Proteomes" id="UP000054921"/>
    </source>
</evidence>
<reference evidence="3 5" key="2">
    <citation type="submission" date="2018-12" db="EMBL/GenBank/DDBJ databases">
        <authorList>
            <consortium name="Pathogen Informatics"/>
        </authorList>
    </citation>
    <scope>NUCLEOTIDE SEQUENCE [LARGE SCALE GENOMIC DNA]</scope>
    <source>
        <strain evidence="3 5">NCTC11976</strain>
    </source>
</reference>
<dbReference type="STRING" id="28084.Lche_1856"/>
<dbReference type="Pfam" id="PF01522">
    <property type="entry name" value="Polysacc_deac_1"/>
    <property type="match status" value="1"/>
</dbReference>
<dbReference type="InterPro" id="IPR002509">
    <property type="entry name" value="NODB_dom"/>
</dbReference>
<dbReference type="Proteomes" id="UP000277577">
    <property type="component" value="Chromosome"/>
</dbReference>
<keyword evidence="5" id="KW-1185">Reference proteome</keyword>
<accession>A0A0W0S8A4</accession>
<name>A0A0W0S8A4_9GAMM</name>
<dbReference type="PANTHER" id="PTHR43123">
    <property type="entry name" value="POLYSACCHARIDE DEACETYLASE-RELATED"/>
    <property type="match status" value="1"/>
</dbReference>
<organism evidence="2 4">
    <name type="scientific">Legionella cherrii</name>
    <dbReference type="NCBI Taxonomy" id="28084"/>
    <lineage>
        <taxon>Bacteria</taxon>
        <taxon>Pseudomonadati</taxon>
        <taxon>Pseudomonadota</taxon>
        <taxon>Gammaproteobacteria</taxon>
        <taxon>Legionellales</taxon>
        <taxon>Legionellaceae</taxon>
        <taxon>Legionella</taxon>
    </lineage>
</organism>
<dbReference type="PATRIC" id="fig|28084.5.peg.2014"/>
<feature type="domain" description="NodB homology" evidence="1">
    <location>
        <begin position="64"/>
        <end position="275"/>
    </location>
</feature>